<keyword evidence="11" id="KW-1185">Reference proteome</keyword>
<comment type="similarity">
    <text evidence="2 8">Belongs to the SAICAR synthetase family.</text>
</comment>
<evidence type="ECO:0000256" key="6">
    <source>
        <dbReference type="ARBA" id="ARBA00022840"/>
    </source>
</evidence>
<evidence type="ECO:0000256" key="5">
    <source>
        <dbReference type="ARBA" id="ARBA00022755"/>
    </source>
</evidence>
<evidence type="ECO:0000313" key="10">
    <source>
        <dbReference type="EMBL" id="BCM25856.1"/>
    </source>
</evidence>
<evidence type="ECO:0000259" key="9">
    <source>
        <dbReference type="Pfam" id="PF01259"/>
    </source>
</evidence>
<gene>
    <name evidence="8 10" type="primary">purC</name>
    <name evidence="10" type="ORF">ZMTM_21150</name>
</gene>
<dbReference type="GO" id="GO:0004639">
    <property type="term" value="F:phosphoribosylaminoimidazolesuccinocarboxamide synthase activity"/>
    <property type="evidence" value="ECO:0007669"/>
    <property type="project" value="UniProtKB-UniRule"/>
</dbReference>
<dbReference type="GO" id="GO:0006189">
    <property type="term" value="P:'de novo' IMP biosynthetic process"/>
    <property type="evidence" value="ECO:0007669"/>
    <property type="project" value="UniProtKB-UniRule"/>
</dbReference>
<dbReference type="PANTHER" id="PTHR43700">
    <property type="entry name" value="PHOSPHORIBOSYLAMINOIMIDAZOLE-SUCCINOCARBOXAMIDE SYNTHASE"/>
    <property type="match status" value="1"/>
</dbReference>
<dbReference type="Pfam" id="PF01259">
    <property type="entry name" value="SAICAR_synt"/>
    <property type="match status" value="1"/>
</dbReference>
<dbReference type="NCBIfam" id="NF010568">
    <property type="entry name" value="PRK13961.1"/>
    <property type="match status" value="1"/>
</dbReference>
<evidence type="ECO:0000256" key="1">
    <source>
        <dbReference type="ARBA" id="ARBA00004672"/>
    </source>
</evidence>
<evidence type="ECO:0000256" key="3">
    <source>
        <dbReference type="ARBA" id="ARBA00022598"/>
    </source>
</evidence>
<organism evidence="10 11">
    <name type="scientific">Methyloradius palustris</name>
    <dbReference type="NCBI Taxonomy" id="2778876"/>
    <lineage>
        <taxon>Bacteria</taxon>
        <taxon>Pseudomonadati</taxon>
        <taxon>Pseudomonadota</taxon>
        <taxon>Betaproteobacteria</taxon>
        <taxon>Nitrosomonadales</taxon>
        <taxon>Methylophilaceae</taxon>
        <taxon>Methyloradius</taxon>
    </lineage>
</organism>
<dbReference type="PROSITE" id="PS01058">
    <property type="entry name" value="SAICAR_SYNTHETASE_2"/>
    <property type="match status" value="1"/>
</dbReference>
<comment type="pathway">
    <text evidence="1 8">Purine metabolism; IMP biosynthesis via de novo pathway; 5-amino-1-(5-phospho-D-ribosyl)imidazole-4-carboxamide from 5-amino-1-(5-phospho-D-ribosyl)imidazole-4-carboxylate: step 1/2.</text>
</comment>
<keyword evidence="5 8" id="KW-0658">Purine biosynthesis</keyword>
<protein>
    <recommendedName>
        <fullName evidence="8">Phosphoribosylaminoimidazole-succinocarboxamide synthase</fullName>
        <ecNumber evidence="8">6.3.2.6</ecNumber>
    </recommendedName>
    <alternativeName>
        <fullName evidence="8">SAICAR synthetase</fullName>
    </alternativeName>
</protein>
<dbReference type="RefSeq" id="WP_221763901.1">
    <property type="nucleotide sequence ID" value="NZ_AP024110.1"/>
</dbReference>
<evidence type="ECO:0000256" key="2">
    <source>
        <dbReference type="ARBA" id="ARBA00010190"/>
    </source>
</evidence>
<dbReference type="NCBIfam" id="TIGR00081">
    <property type="entry name" value="purC"/>
    <property type="match status" value="1"/>
</dbReference>
<feature type="domain" description="SAICAR synthetase/ADE2 N-terminal" evidence="9">
    <location>
        <begin position="16"/>
        <end position="269"/>
    </location>
</feature>
<dbReference type="Proteomes" id="UP000826722">
    <property type="component" value="Chromosome"/>
</dbReference>
<dbReference type="PROSITE" id="PS01057">
    <property type="entry name" value="SAICAR_SYNTHETASE_1"/>
    <property type="match status" value="1"/>
</dbReference>
<dbReference type="InterPro" id="IPR018236">
    <property type="entry name" value="SAICAR_synthetase_CS"/>
</dbReference>
<dbReference type="HAMAP" id="MF_00137">
    <property type="entry name" value="SAICAR_synth"/>
    <property type="match status" value="1"/>
</dbReference>
<dbReference type="UniPathway" id="UPA00074">
    <property type="reaction ID" value="UER00131"/>
</dbReference>
<dbReference type="AlphaFoldDB" id="A0A8D5JRV8"/>
<sequence length="299" mass="32681">MSQALKQSSIKSLPLIHQGKVRDIYDVDANTMLLIATDRLSAFDVILPTPIQDKGAILTEIANFWFEKLKHVIPNHLTGVSADSLVTDPAEKAQLGKRALVVKKLKPLPIEAIVRGYLAGSGWKEYKASGTVCGIPLPAGLQEASQLPEPIFTPSSKAEVGDHDENITLEKCALILGDKLAEKVAKASIQLYKEAAAYALTRGIIIADTKFEFGLDDAGNLYVIDEVLTPDSSRFWPADQYVVGKNPPSFDKQYVRDWLEASGWDKTAPGPELPADVALKTGEKYREAYERLTGKAFVS</sequence>
<dbReference type="CDD" id="cd01414">
    <property type="entry name" value="SAICAR_synt_Sc"/>
    <property type="match status" value="1"/>
</dbReference>
<evidence type="ECO:0000256" key="4">
    <source>
        <dbReference type="ARBA" id="ARBA00022741"/>
    </source>
</evidence>
<dbReference type="EC" id="6.3.2.6" evidence="8"/>
<dbReference type="EMBL" id="AP024110">
    <property type="protein sequence ID" value="BCM25856.1"/>
    <property type="molecule type" value="Genomic_DNA"/>
</dbReference>
<keyword evidence="6 8" id="KW-0067">ATP-binding</keyword>
<dbReference type="SUPFAM" id="SSF56104">
    <property type="entry name" value="SAICAR synthase-like"/>
    <property type="match status" value="1"/>
</dbReference>
<dbReference type="InterPro" id="IPR001636">
    <property type="entry name" value="SAICAR_synth"/>
</dbReference>
<dbReference type="PANTHER" id="PTHR43700:SF1">
    <property type="entry name" value="PHOSPHORIBOSYLAMINOIMIDAZOLE-SUCCINOCARBOXAMIDE SYNTHASE"/>
    <property type="match status" value="1"/>
</dbReference>
<dbReference type="GO" id="GO:0005524">
    <property type="term" value="F:ATP binding"/>
    <property type="evidence" value="ECO:0007669"/>
    <property type="project" value="UniProtKB-KW"/>
</dbReference>
<dbReference type="KEGG" id="mpau:ZMTM_21150"/>
<keyword evidence="4 8" id="KW-0547">Nucleotide-binding</keyword>
<evidence type="ECO:0000256" key="8">
    <source>
        <dbReference type="HAMAP-Rule" id="MF_00137"/>
    </source>
</evidence>
<evidence type="ECO:0000256" key="7">
    <source>
        <dbReference type="ARBA" id="ARBA00048475"/>
    </source>
</evidence>
<accession>A0A8D5JRV8</accession>
<reference evidence="10" key="1">
    <citation type="journal article" date="2021" name="Arch. Microbiol.">
        <title>Methyloradius palustris gen. nov., sp. nov., a methanol-oxidizing bacterium isolated from snow.</title>
        <authorList>
            <person name="Miyadera T."/>
            <person name="Kojima H."/>
            <person name="Fukui M."/>
        </authorList>
    </citation>
    <scope>NUCLEOTIDE SEQUENCE</scope>
    <source>
        <strain evidence="10">Zm11</strain>
    </source>
</reference>
<keyword evidence="3 8" id="KW-0436">Ligase</keyword>
<dbReference type="Gene3D" id="3.30.470.20">
    <property type="entry name" value="ATP-grasp fold, B domain"/>
    <property type="match status" value="1"/>
</dbReference>
<evidence type="ECO:0000313" key="11">
    <source>
        <dbReference type="Proteomes" id="UP000826722"/>
    </source>
</evidence>
<dbReference type="GO" id="GO:0005737">
    <property type="term" value="C:cytoplasm"/>
    <property type="evidence" value="ECO:0007669"/>
    <property type="project" value="TreeGrafter"/>
</dbReference>
<dbReference type="InterPro" id="IPR028923">
    <property type="entry name" value="SAICAR_synt/ADE2_N"/>
</dbReference>
<dbReference type="FunFam" id="3.30.470.20:FF:000015">
    <property type="entry name" value="Phosphoribosylaminoimidazole-succinocarboxamide synthase"/>
    <property type="match status" value="1"/>
</dbReference>
<dbReference type="Gene3D" id="3.30.200.20">
    <property type="entry name" value="Phosphorylase Kinase, domain 1"/>
    <property type="match status" value="1"/>
</dbReference>
<comment type="catalytic activity">
    <reaction evidence="7 8">
        <text>5-amino-1-(5-phospho-D-ribosyl)imidazole-4-carboxylate + L-aspartate + ATP = (2S)-2-[5-amino-1-(5-phospho-beta-D-ribosyl)imidazole-4-carboxamido]succinate + ADP + phosphate + 2 H(+)</text>
        <dbReference type="Rhea" id="RHEA:22628"/>
        <dbReference type="ChEBI" id="CHEBI:15378"/>
        <dbReference type="ChEBI" id="CHEBI:29991"/>
        <dbReference type="ChEBI" id="CHEBI:30616"/>
        <dbReference type="ChEBI" id="CHEBI:43474"/>
        <dbReference type="ChEBI" id="CHEBI:58443"/>
        <dbReference type="ChEBI" id="CHEBI:77657"/>
        <dbReference type="ChEBI" id="CHEBI:456216"/>
        <dbReference type="EC" id="6.3.2.6"/>
    </reaction>
</comment>
<proteinExistence type="inferred from homology"/>
<name>A0A8D5JRV8_9PROT</name>